<evidence type="ECO:0000313" key="1">
    <source>
        <dbReference type="EMBL" id="KAI8561112.1"/>
    </source>
</evidence>
<accession>A0ACC0P609</accession>
<protein>
    <submittedName>
        <fullName evidence="1">Uncharacterized protein</fullName>
    </submittedName>
</protein>
<evidence type="ECO:0000313" key="2">
    <source>
        <dbReference type="Proteomes" id="UP001062846"/>
    </source>
</evidence>
<dbReference type="EMBL" id="CM046391">
    <property type="protein sequence ID" value="KAI8561112.1"/>
    <property type="molecule type" value="Genomic_DNA"/>
</dbReference>
<proteinExistence type="predicted"/>
<keyword evidence="2" id="KW-1185">Reference proteome</keyword>
<organism evidence="1 2">
    <name type="scientific">Rhododendron molle</name>
    <name type="common">Chinese azalea</name>
    <name type="synonym">Azalea mollis</name>
    <dbReference type="NCBI Taxonomy" id="49168"/>
    <lineage>
        <taxon>Eukaryota</taxon>
        <taxon>Viridiplantae</taxon>
        <taxon>Streptophyta</taxon>
        <taxon>Embryophyta</taxon>
        <taxon>Tracheophyta</taxon>
        <taxon>Spermatophyta</taxon>
        <taxon>Magnoliopsida</taxon>
        <taxon>eudicotyledons</taxon>
        <taxon>Gunneridae</taxon>
        <taxon>Pentapetalae</taxon>
        <taxon>asterids</taxon>
        <taxon>Ericales</taxon>
        <taxon>Ericaceae</taxon>
        <taxon>Ericoideae</taxon>
        <taxon>Rhodoreae</taxon>
        <taxon>Rhododendron</taxon>
    </lineage>
</organism>
<dbReference type="Proteomes" id="UP001062846">
    <property type="component" value="Chromosome 4"/>
</dbReference>
<gene>
    <name evidence="1" type="ORF">RHMOL_Rhmol04G0311700</name>
</gene>
<sequence length="584" mass="66199">MCFFPTGSILLLHTQSKSANPNSCPAEATQENHHAVSREDRNSGTRNVLDAEELLNRMTQMRPFPPISQISKALGSITRMGNYITALSHFDKLRFLGKGVNLVTVSIAINCYCRLNRVDFGFSLLGCLFKSGCTPDVYTFNTLLNGLIVQHKTAEAGQLFKELARNRDIEPNVVMCGTIINGPCKVGNTVTAIRLLRIMEEGSCEPNTIMYSTVIDSLCKDGMVDDAVSLLLEMKDRGQMDEAMRVFNKMVGMGIQPNIRSHTILINGYCKKMKIDEAMHLFREMPRKGLKPTVETFNTVLQGLFWVGRCAAAHRLFDEMQVEGIIPSTLTFGILLDGLCKNGNIAMALTLFHTMERNGLDIDVVKYTILIDALCKDKKMDHAKDLFNKLSTKGLHPNVWTYKTMIRGFCAQGQLDEAKVLFVEMEQNGCFPDGGTYNVIIRGFLARKKYYEALLWFCETQREEEMDFGIELNGKLKLLKTRPEVEQPLCLECMRVLSDKLDKEDEDVNRDIKAYEACLQRLEGESRNVLGEADFLKQIIICLLTLLDNYTAFLNSERIISQNLGDEWASYFWEILIYQLHDHF</sequence>
<name>A0ACC0P609_RHOML</name>
<reference evidence="1" key="1">
    <citation type="submission" date="2022-02" db="EMBL/GenBank/DDBJ databases">
        <title>Plant Genome Project.</title>
        <authorList>
            <person name="Zhang R.-G."/>
        </authorList>
    </citation>
    <scope>NUCLEOTIDE SEQUENCE</scope>
    <source>
        <strain evidence="1">AT1</strain>
    </source>
</reference>
<comment type="caution">
    <text evidence="1">The sequence shown here is derived from an EMBL/GenBank/DDBJ whole genome shotgun (WGS) entry which is preliminary data.</text>
</comment>